<dbReference type="GO" id="GO:0000786">
    <property type="term" value="C:nucleosome"/>
    <property type="evidence" value="ECO:0007669"/>
    <property type="project" value="InterPro"/>
</dbReference>
<dbReference type="GO" id="GO:0046982">
    <property type="term" value="F:protein heterodimerization activity"/>
    <property type="evidence" value="ECO:0007669"/>
    <property type="project" value="InterPro"/>
</dbReference>
<reference evidence="1" key="1">
    <citation type="submission" date="2023-09" db="UniProtKB">
        <authorList>
            <consortium name="Ensembl"/>
        </authorList>
    </citation>
    <scope>IDENTIFICATION</scope>
</reference>
<proteinExistence type="predicted"/>
<dbReference type="Ensembl" id="ENSCCNT00000037103.1">
    <property type="protein sequence ID" value="ENSCCNP00000029435.1"/>
    <property type="gene ID" value="ENSCCNG00000028227.1"/>
</dbReference>
<name>A0A8C0XJ68_CASCN</name>
<organism evidence="1">
    <name type="scientific">Castor canadensis</name>
    <name type="common">American beaver</name>
    <dbReference type="NCBI Taxonomy" id="51338"/>
    <lineage>
        <taxon>Eukaryota</taxon>
        <taxon>Metazoa</taxon>
        <taxon>Chordata</taxon>
        <taxon>Craniata</taxon>
        <taxon>Vertebrata</taxon>
        <taxon>Euteleostomi</taxon>
        <taxon>Mammalia</taxon>
        <taxon>Eutheria</taxon>
        <taxon>Euarchontoglires</taxon>
        <taxon>Glires</taxon>
        <taxon>Rodentia</taxon>
        <taxon>Castorimorpha</taxon>
        <taxon>Castoridae</taxon>
        <taxon>Castor</taxon>
    </lineage>
</organism>
<evidence type="ECO:0000313" key="1">
    <source>
        <dbReference type="Ensembl" id="ENSCCNP00000029435.1"/>
    </source>
</evidence>
<sequence>MAGGKAGKDSRKAKTKALCCSWKAEALGLAADASKDLKVKHIAPCHLSHSTSPGDQQLDCLIKATVAGGGHPHIHKSLIGKKGQQKTVCRMPRFPIISGF</sequence>
<dbReference type="GO" id="GO:0003677">
    <property type="term" value="F:DNA binding"/>
    <property type="evidence" value="ECO:0007669"/>
    <property type="project" value="InterPro"/>
</dbReference>
<accession>A0A8C0XJ68</accession>
<dbReference type="InterPro" id="IPR002119">
    <property type="entry name" value="Histone_H2A"/>
</dbReference>
<dbReference type="GO" id="GO:0030527">
    <property type="term" value="F:structural constituent of chromatin"/>
    <property type="evidence" value="ECO:0007669"/>
    <property type="project" value="InterPro"/>
</dbReference>
<dbReference type="Gene3D" id="1.10.20.10">
    <property type="entry name" value="Histone, subunit A"/>
    <property type="match status" value="1"/>
</dbReference>
<protein>
    <submittedName>
        <fullName evidence="1">Uncharacterized protein</fullName>
    </submittedName>
</protein>
<dbReference type="InterPro" id="IPR009072">
    <property type="entry name" value="Histone-fold"/>
</dbReference>
<dbReference type="SMART" id="SM00414">
    <property type="entry name" value="H2A"/>
    <property type="match status" value="1"/>
</dbReference>
<dbReference type="AlphaFoldDB" id="A0A8C0XJ68"/>